<organism evidence="1 2">
    <name type="scientific">Desulfofundulus salinus</name>
    <dbReference type="NCBI Taxonomy" id="2419843"/>
    <lineage>
        <taxon>Bacteria</taxon>
        <taxon>Bacillati</taxon>
        <taxon>Bacillota</taxon>
        <taxon>Clostridia</taxon>
        <taxon>Eubacteriales</taxon>
        <taxon>Peptococcaceae</taxon>
        <taxon>Desulfofundulus</taxon>
    </lineage>
</organism>
<dbReference type="OrthoDB" id="9802662at2"/>
<dbReference type="PANTHER" id="PTHR38597">
    <property type="entry name" value="BLL3834 PROTEIN"/>
    <property type="match status" value="1"/>
</dbReference>
<name>A0A494WYB2_9FIRM</name>
<dbReference type="EMBL" id="RBWE01000001">
    <property type="protein sequence ID" value="RKO65877.1"/>
    <property type="molecule type" value="Genomic_DNA"/>
</dbReference>
<reference evidence="1 2" key="1">
    <citation type="submission" date="2018-10" db="EMBL/GenBank/DDBJ databases">
        <authorList>
            <person name="Grouzdev D.S."/>
            <person name="Krutkina M.S."/>
            <person name="Tourova T.P."/>
            <person name="Nazina T.N."/>
        </authorList>
    </citation>
    <scope>NUCLEOTIDE SEQUENCE [LARGE SCALE GENOMIC DNA]</scope>
    <source>
        <strain evidence="1 2">435</strain>
    </source>
</reference>
<sequence length="363" mass="40418">MRTGTANLPLHGGKCPPWLFERMVKMSRALIEVMVVEGGPDGILARLADPFWFQALGCVLGFDWHSSGLTTTVCGALKEALRDRAGQLGLFVAGGKGKTSRQTPGEILAIGERFPLARDPGELVFASKMAAKVDNAAVQDGYQLYHHTFFFTSSGRWAIIQQGMNETARWARRYHWLSTTVKDFVCEPHTAVCCDHKGETLNLVALESDPARKVITELAREKPENLLRDLTRLQQDALNLPARHRVELADLNPARLHRVLLKSYERQPESFAALVATEGVGPKALRALSLLSELAYGTPPSFRDPARFSFAHGGKDGHPYPVDRATYDHSIAFLEKALAESRLGRQEKIEAFRRLGRWPRHAF</sequence>
<keyword evidence="2" id="KW-1185">Reference proteome</keyword>
<accession>A0A494WYB2</accession>
<gene>
    <name evidence="1" type="ORF">D7024_02180</name>
</gene>
<dbReference type="PANTHER" id="PTHR38597:SF1">
    <property type="entry name" value="BLL3834 PROTEIN"/>
    <property type="match status" value="1"/>
</dbReference>
<dbReference type="AlphaFoldDB" id="A0A494WYB2"/>
<proteinExistence type="predicted"/>
<dbReference type="InterPro" id="IPR008482">
    <property type="entry name" value="DUF763"/>
</dbReference>
<dbReference type="Proteomes" id="UP000271256">
    <property type="component" value="Unassembled WGS sequence"/>
</dbReference>
<dbReference type="Pfam" id="PF05559">
    <property type="entry name" value="DUF763"/>
    <property type="match status" value="1"/>
</dbReference>
<evidence type="ECO:0000313" key="1">
    <source>
        <dbReference type="EMBL" id="RKO65877.1"/>
    </source>
</evidence>
<evidence type="ECO:0000313" key="2">
    <source>
        <dbReference type="Proteomes" id="UP000271256"/>
    </source>
</evidence>
<protein>
    <submittedName>
        <fullName evidence="1">DUF763 domain-containing protein</fullName>
    </submittedName>
</protein>
<comment type="caution">
    <text evidence="1">The sequence shown here is derived from an EMBL/GenBank/DDBJ whole genome shotgun (WGS) entry which is preliminary data.</text>
</comment>